<dbReference type="EMBL" id="CP058316">
    <property type="protein sequence ID" value="QLD10847.1"/>
    <property type="molecule type" value="Genomic_DNA"/>
</dbReference>
<comment type="similarity">
    <text evidence="1">Belongs to the WXG100 family.</text>
</comment>
<gene>
    <name evidence="2" type="ORF">HW566_03060</name>
</gene>
<dbReference type="RefSeq" id="WP_178010300.1">
    <property type="nucleotide sequence ID" value="NZ_CP058316.1"/>
</dbReference>
<sequence length="95" mass="9833">MAAFSIDSDAVASATAAIRATSGRIESDTGAMMAQLTRLQASWTGGASVAFQSVVERWRAAQREVEAALTDIGAALDAAGQQYVHAETTAAGLFR</sequence>
<reference evidence="2 3" key="1">
    <citation type="submission" date="2020-06" db="EMBL/GenBank/DDBJ databases">
        <authorList>
            <person name="Jo H."/>
        </authorList>
    </citation>
    <scope>NUCLEOTIDE SEQUENCE [LARGE SCALE GENOMIC DNA]</scope>
    <source>
        <strain evidence="2 3">I46</strain>
    </source>
</reference>
<dbReference type="SUPFAM" id="SSF140453">
    <property type="entry name" value="EsxAB dimer-like"/>
    <property type="match status" value="1"/>
</dbReference>
<dbReference type="InterPro" id="IPR036689">
    <property type="entry name" value="ESAT-6-like_sf"/>
</dbReference>
<organism evidence="2 3">
    <name type="scientific">Microbacterium oleivorans</name>
    <dbReference type="NCBI Taxonomy" id="273677"/>
    <lineage>
        <taxon>Bacteria</taxon>
        <taxon>Bacillati</taxon>
        <taxon>Actinomycetota</taxon>
        <taxon>Actinomycetes</taxon>
        <taxon>Micrococcales</taxon>
        <taxon>Microbacteriaceae</taxon>
        <taxon>Microbacterium</taxon>
    </lineage>
</organism>
<evidence type="ECO:0000313" key="3">
    <source>
        <dbReference type="Proteomes" id="UP000509638"/>
    </source>
</evidence>
<evidence type="ECO:0000313" key="2">
    <source>
        <dbReference type="EMBL" id="QLD10847.1"/>
    </source>
</evidence>
<dbReference type="Pfam" id="PF06013">
    <property type="entry name" value="WXG100"/>
    <property type="match status" value="1"/>
</dbReference>
<protein>
    <recommendedName>
        <fullName evidence="1">ESAT-6-like protein</fullName>
    </recommendedName>
</protein>
<dbReference type="InterPro" id="IPR010310">
    <property type="entry name" value="T7SS_ESAT-6-like"/>
</dbReference>
<dbReference type="NCBIfam" id="TIGR03930">
    <property type="entry name" value="WXG100_ESAT6"/>
    <property type="match status" value="1"/>
</dbReference>
<dbReference type="Gene3D" id="1.10.287.1060">
    <property type="entry name" value="ESAT-6-like"/>
    <property type="match status" value="1"/>
</dbReference>
<name>A0A7D5F414_9MICO</name>
<proteinExistence type="inferred from homology"/>
<dbReference type="Proteomes" id="UP000509638">
    <property type="component" value="Chromosome"/>
</dbReference>
<accession>A0A7D5F414</accession>
<dbReference type="AlphaFoldDB" id="A0A7D5F414"/>
<evidence type="ECO:0000256" key="1">
    <source>
        <dbReference type="RuleBase" id="RU362001"/>
    </source>
</evidence>